<dbReference type="Gene3D" id="2.60.120.10">
    <property type="entry name" value="Jelly Rolls"/>
    <property type="match status" value="1"/>
</dbReference>
<dbReference type="SUPFAM" id="SSF54631">
    <property type="entry name" value="CBS-domain pair"/>
    <property type="match status" value="1"/>
</dbReference>
<name>A0ABZ0IBI3_9GAMM</name>
<dbReference type="SMART" id="SM00116">
    <property type="entry name" value="CBS"/>
    <property type="match status" value="2"/>
</dbReference>
<gene>
    <name evidence="3" type="ORF">R0137_13120</name>
</gene>
<protein>
    <submittedName>
        <fullName evidence="3">DUF294 nucleotidyltransferase-like domain-containing protein</fullName>
    </submittedName>
</protein>
<dbReference type="CDD" id="cd04587">
    <property type="entry name" value="CBS_pair_CAP-ED_NT_Pol-beta-like_DUF294_assoc"/>
    <property type="match status" value="1"/>
</dbReference>
<dbReference type="PANTHER" id="PTHR48108:SF31">
    <property type="entry name" value="CBS DOMAIN AND CYCLIC NUCLEOTIDE-REGULATED NUCLEOTIDYLTRANSFERASE"/>
    <property type="match status" value="1"/>
</dbReference>
<dbReference type="Pfam" id="PF10335">
    <property type="entry name" value="DUF294_C"/>
    <property type="match status" value="1"/>
</dbReference>
<accession>A0ABZ0IBI3</accession>
<keyword evidence="1" id="KW-0677">Repeat</keyword>
<dbReference type="RefSeq" id="WP_407326866.1">
    <property type="nucleotide sequence ID" value="NZ_CP136865.1"/>
</dbReference>
<dbReference type="Pfam" id="PF03445">
    <property type="entry name" value="DUF294"/>
    <property type="match status" value="1"/>
</dbReference>
<feature type="domain" description="CBS" evidence="2">
    <location>
        <begin position="158"/>
        <end position="205"/>
    </location>
</feature>
<feature type="domain" description="CBS" evidence="2">
    <location>
        <begin position="222"/>
        <end position="269"/>
    </location>
</feature>
<dbReference type="InterPro" id="IPR005105">
    <property type="entry name" value="GlnD_Uridyltrans_N"/>
</dbReference>
<keyword evidence="4" id="KW-1185">Reference proteome</keyword>
<dbReference type="InterPro" id="IPR014710">
    <property type="entry name" value="RmlC-like_jellyroll"/>
</dbReference>
<proteinExistence type="predicted"/>
<dbReference type="EMBL" id="CP136865">
    <property type="protein sequence ID" value="WOJ96179.1"/>
    <property type="molecule type" value="Genomic_DNA"/>
</dbReference>
<reference evidence="3 4" key="1">
    <citation type="submission" date="2023-10" db="EMBL/GenBank/DDBJ databases">
        <title>Two novel species belonging to the OM43/NOR5 clade.</title>
        <authorList>
            <person name="Park M."/>
        </authorList>
    </citation>
    <scope>NUCLEOTIDE SEQUENCE [LARGE SCALE GENOMIC DNA]</scope>
    <source>
        <strain evidence="3 4">IMCC45268</strain>
    </source>
</reference>
<dbReference type="Proteomes" id="UP001626549">
    <property type="component" value="Chromosome"/>
</dbReference>
<dbReference type="Gene3D" id="3.10.580.10">
    <property type="entry name" value="CBS-domain"/>
    <property type="match status" value="1"/>
</dbReference>
<dbReference type="SUPFAM" id="SSF51206">
    <property type="entry name" value="cAMP-binding domain-like"/>
    <property type="match status" value="1"/>
</dbReference>
<dbReference type="InterPro" id="IPR046342">
    <property type="entry name" value="CBS_dom_sf"/>
</dbReference>
<evidence type="ECO:0000259" key="2">
    <source>
        <dbReference type="SMART" id="SM00116"/>
    </source>
</evidence>
<evidence type="ECO:0000313" key="4">
    <source>
        <dbReference type="Proteomes" id="UP001626549"/>
    </source>
</evidence>
<dbReference type="Pfam" id="PF00571">
    <property type="entry name" value="CBS"/>
    <property type="match status" value="2"/>
</dbReference>
<evidence type="ECO:0000256" key="1">
    <source>
        <dbReference type="ARBA" id="ARBA00022737"/>
    </source>
</evidence>
<sequence length="615" mass="67379">MADASELVAVIEFLRGSLPFNELSDAELQQAVSSMQVSYHPHGESFSVDSKPSGLRILRSGAADIRDADNKLLDRLGEGESFNIAGLNAGDGKVVALVIEDALIYRLPDVAYQTLRGSNRAFDRYFSGQRSRRLRRAARYQPEPNAMLAAVSSVMTRDILTVSPDASVCQAATLMAERRVSSAFVVADDELLGILTDRDLRTRVLAKGLDGAVLVRAVMTPAPETISSEDSLFATTLMMTQRRFHHLPVMEDGRLVGVVTTSDLIVAKKNDPVYLVNHIARQDSVEGIQALVESMGTLMVEWVVGGMRAPQVSQILTAISDAVAVRLIQLAEADLGPAPGPWAWLSFGSQARGEQLLGADQDNGIVIADSVADEQLDWYRQLAEKVCDGLALCGYKYCPGNIMASNAEWRSPLAAWQDTVQSWARMPTEDAVMRVSIFFDIRALYGDRRLAKSLQSVMLQEASSNSIFLAALAANVLDNKPPLGIFRRFVVDRDGEHRDSLDIKKRGVLPVTEIARLHALANKLPEVNTSSRLQSLIGAGHMAIVDSRNLTDALHFIQGLRMDHQCAQIQRGDAVDNYISPRALPRLAKEQLRDAFTIIDEAQASIRQNYRAGMA</sequence>
<dbReference type="CDD" id="cd05401">
    <property type="entry name" value="NT_GlnE_GlnD_like"/>
    <property type="match status" value="1"/>
</dbReference>
<dbReference type="InterPro" id="IPR051462">
    <property type="entry name" value="CBS_domain-containing"/>
</dbReference>
<organism evidence="3 4">
    <name type="scientific">Congregibacter brevis</name>
    <dbReference type="NCBI Taxonomy" id="3081201"/>
    <lineage>
        <taxon>Bacteria</taxon>
        <taxon>Pseudomonadati</taxon>
        <taxon>Pseudomonadota</taxon>
        <taxon>Gammaproteobacteria</taxon>
        <taxon>Cellvibrionales</taxon>
        <taxon>Halieaceae</taxon>
        <taxon>Congregibacter</taxon>
    </lineage>
</organism>
<dbReference type="PANTHER" id="PTHR48108">
    <property type="entry name" value="CBS DOMAIN-CONTAINING PROTEIN CBSX2, CHLOROPLASTIC"/>
    <property type="match status" value="1"/>
</dbReference>
<dbReference type="InterPro" id="IPR000644">
    <property type="entry name" value="CBS_dom"/>
</dbReference>
<evidence type="ECO:0000313" key="3">
    <source>
        <dbReference type="EMBL" id="WOJ96179.1"/>
    </source>
</evidence>
<dbReference type="InterPro" id="IPR018490">
    <property type="entry name" value="cNMP-bd_dom_sf"/>
</dbReference>
<dbReference type="InterPro" id="IPR018821">
    <property type="entry name" value="DUF294_put_nucleoTrafse_sb-bd"/>
</dbReference>